<dbReference type="Proteomes" id="UP000219452">
    <property type="component" value="Unassembled WGS sequence"/>
</dbReference>
<evidence type="ECO:0000313" key="1">
    <source>
        <dbReference type="EMBL" id="SOD96401.1"/>
    </source>
</evidence>
<dbReference type="RefSeq" id="WP_097129886.1">
    <property type="nucleotide sequence ID" value="NZ_OCNH01000005.1"/>
</dbReference>
<keyword evidence="2" id="KW-1185">Reference proteome</keyword>
<evidence type="ECO:0000313" key="2">
    <source>
        <dbReference type="Proteomes" id="UP000219452"/>
    </source>
</evidence>
<name>A0A286GLI3_9BACT</name>
<proteinExistence type="predicted"/>
<dbReference type="EMBL" id="OCNH01000005">
    <property type="protein sequence ID" value="SOD96401.1"/>
    <property type="molecule type" value="Genomic_DNA"/>
</dbReference>
<accession>A0A286GLI3</accession>
<reference evidence="2" key="1">
    <citation type="submission" date="2017-09" db="EMBL/GenBank/DDBJ databases">
        <authorList>
            <person name="Varghese N."/>
            <person name="Submissions S."/>
        </authorList>
    </citation>
    <scope>NUCLEOTIDE SEQUENCE [LARGE SCALE GENOMIC DNA]</scope>
    <source>
        <strain evidence="2">DSM 29961</strain>
    </source>
</reference>
<organism evidence="1 2">
    <name type="scientific">Spirosoma fluviale</name>
    <dbReference type="NCBI Taxonomy" id="1597977"/>
    <lineage>
        <taxon>Bacteria</taxon>
        <taxon>Pseudomonadati</taxon>
        <taxon>Bacteroidota</taxon>
        <taxon>Cytophagia</taxon>
        <taxon>Cytophagales</taxon>
        <taxon>Cytophagaceae</taxon>
        <taxon>Spirosoma</taxon>
    </lineage>
</organism>
<gene>
    <name evidence="1" type="ORF">SAMN06269250_5290</name>
</gene>
<dbReference type="AlphaFoldDB" id="A0A286GLI3"/>
<dbReference type="OrthoDB" id="953919at2"/>
<protein>
    <submittedName>
        <fullName evidence="1">Uncharacterized protein</fullName>
    </submittedName>
</protein>
<sequence length="143" mass="16244">MIVLPTITRRTVHDLNHEKRRYQLRICPPGFTAVPQDLTVEDRRFNRDINADLLLSGPKTKDQDSGKRKANFFTGLQPTRYADVYTGSIRSKGKGGKMSHSYLLARFTPDANTLTILYFPGFGGPYPNQRDKFVTEVIVRGLL</sequence>